<reference evidence="1 2" key="1">
    <citation type="journal article" date="2012" name="J. Virol.">
        <title>Complete Genome Sequences of 138 Mycobacteriophages.</title>
        <authorList>
            <consortium name="the Science Education Alliance Phage Hunters Advancing Genomics and Evolutionary Science Program"/>
            <consortium name="the KwaZulu-Natal Research Institute for Tuberculosis and HIV Mycobacterial Genetics Course Students"/>
            <consortium name="the Phage Hunters Integrating Research and Education Program"/>
            <person name="Hatfull G.F."/>
        </authorList>
    </citation>
    <scope>NUCLEOTIDE SEQUENCE [LARGE SCALE GENOMIC DNA]</scope>
</reference>
<dbReference type="EMBL" id="JN699001">
    <property type="protein sequence ID" value="AER48454.1"/>
    <property type="molecule type" value="Genomic_DNA"/>
</dbReference>
<dbReference type="Proteomes" id="UP000005654">
    <property type="component" value="Segment"/>
</dbReference>
<keyword evidence="2" id="KW-1185">Reference proteome</keyword>
<dbReference type="GeneID" id="18560822"/>
<organism evidence="1 2">
    <name type="scientific">Mycobacterium phage Babsiella</name>
    <dbReference type="NCBI Taxonomy" id="2902842"/>
    <lineage>
        <taxon>Viruses</taxon>
        <taxon>Duplodnaviria</taxon>
        <taxon>Heunggongvirae</taxon>
        <taxon>Uroviricota</taxon>
        <taxon>Caudoviricetes</taxon>
        <taxon>Chebruvirinae</taxon>
        <taxon>Brujitavirus</taxon>
        <taxon>Brujitavirus babsiella</taxon>
    </lineage>
</organism>
<evidence type="ECO:0000313" key="1">
    <source>
        <dbReference type="EMBL" id="AER48454.1"/>
    </source>
</evidence>
<evidence type="ECO:0008006" key="3">
    <source>
        <dbReference type="Google" id="ProtNLM"/>
    </source>
</evidence>
<protein>
    <recommendedName>
        <fullName evidence="3">Glycosyltransferase</fullName>
    </recommendedName>
</protein>
<dbReference type="OrthoDB" id="6803at10239"/>
<sequence>MMSVSVIIPFRDRGRDPRRAANLRHVLRMWDHYGYDVHVVDDGRSGDAQFNRHAAYNLGAEIATGDVLVYAEADMLIGVDQIHDAIEAAAQRPGLVVPFTERHELGPDATDAVLNDQAQPSECVATVVMPKPRRIGCINVITRRTLACVGQWDEQFEGNWWDDRSMHRAFDVCAGPTRWIEGPAWHLYHLPGHQGAHLTTADRTATRNNQRRWQQYKAATTPAELRALTTGTR</sequence>
<gene>
    <name evidence="1" type="primary">77</name>
    <name evidence="1" type="ORF">BABSIELLA_77</name>
</gene>
<dbReference type="Gene3D" id="3.90.550.10">
    <property type="entry name" value="Spore Coat Polysaccharide Biosynthesis Protein SpsA, Chain A"/>
    <property type="match status" value="1"/>
</dbReference>
<evidence type="ECO:0000313" key="2">
    <source>
        <dbReference type="Proteomes" id="UP000005654"/>
    </source>
</evidence>
<proteinExistence type="predicted"/>
<dbReference type="SUPFAM" id="SSF53448">
    <property type="entry name" value="Nucleotide-diphospho-sugar transferases"/>
    <property type="match status" value="1"/>
</dbReference>
<dbReference type="InterPro" id="IPR029044">
    <property type="entry name" value="Nucleotide-diphossugar_trans"/>
</dbReference>
<name>G8I6W0_9CAUD</name>
<accession>G8I6W0</accession>
<dbReference type="CDD" id="cd00761">
    <property type="entry name" value="Glyco_tranf_GTA_type"/>
    <property type="match status" value="1"/>
</dbReference>
<dbReference type="RefSeq" id="YP_009013094.1">
    <property type="nucleotide sequence ID" value="NC_023697.1"/>
</dbReference>
<dbReference type="KEGG" id="vg:18560822"/>